<sequence>MSKGEILVANGDLQMNLASIRDVKSEFEVFFPADDKGVRSTFAIPYFAGLATGAPHAENGRKFLDFLLSADVQKTIASDALGRATRSDVPVEGRISELLAGVELWQPDWAAVVATLDADIAAYTKAVGR</sequence>
<proteinExistence type="predicted"/>
<name>A0A841CV41_9PSEU</name>
<gene>
    <name evidence="1" type="ORF">FHS29_006630</name>
</gene>
<protein>
    <submittedName>
        <fullName evidence="1">ABC-type Fe3+ transport system substrate-binding protein</fullName>
    </submittedName>
</protein>
<accession>A0A841CV41</accession>
<comment type="caution">
    <text evidence="1">The sequence shown here is derived from an EMBL/GenBank/DDBJ whole genome shotgun (WGS) entry which is preliminary data.</text>
</comment>
<dbReference type="Proteomes" id="UP000547510">
    <property type="component" value="Unassembled WGS sequence"/>
</dbReference>
<keyword evidence="2" id="KW-1185">Reference proteome</keyword>
<dbReference type="EMBL" id="JACHJN010000013">
    <property type="protein sequence ID" value="MBB5960008.1"/>
    <property type="molecule type" value="Genomic_DNA"/>
</dbReference>
<dbReference type="AlphaFoldDB" id="A0A841CV41"/>
<evidence type="ECO:0000313" key="2">
    <source>
        <dbReference type="Proteomes" id="UP000547510"/>
    </source>
</evidence>
<dbReference type="SUPFAM" id="SSF53850">
    <property type="entry name" value="Periplasmic binding protein-like II"/>
    <property type="match status" value="1"/>
</dbReference>
<dbReference type="RefSeq" id="WP_312865197.1">
    <property type="nucleotide sequence ID" value="NZ_JACHJN010000013.1"/>
</dbReference>
<dbReference type="Gene3D" id="3.40.190.10">
    <property type="entry name" value="Periplasmic binding protein-like II"/>
    <property type="match status" value="1"/>
</dbReference>
<reference evidence="1 2" key="1">
    <citation type="submission" date="2020-08" db="EMBL/GenBank/DDBJ databases">
        <title>Genomic Encyclopedia of Type Strains, Phase III (KMG-III): the genomes of soil and plant-associated and newly described type strains.</title>
        <authorList>
            <person name="Whitman W."/>
        </authorList>
    </citation>
    <scope>NUCLEOTIDE SEQUENCE [LARGE SCALE GENOMIC DNA]</scope>
    <source>
        <strain evidence="1 2">CECT 8640</strain>
    </source>
</reference>
<evidence type="ECO:0000313" key="1">
    <source>
        <dbReference type="EMBL" id="MBB5960008.1"/>
    </source>
</evidence>
<organism evidence="1 2">
    <name type="scientific">Saccharothrix tamanrassetensis</name>
    <dbReference type="NCBI Taxonomy" id="1051531"/>
    <lineage>
        <taxon>Bacteria</taxon>
        <taxon>Bacillati</taxon>
        <taxon>Actinomycetota</taxon>
        <taxon>Actinomycetes</taxon>
        <taxon>Pseudonocardiales</taxon>
        <taxon>Pseudonocardiaceae</taxon>
        <taxon>Saccharothrix</taxon>
    </lineage>
</organism>